<keyword evidence="2" id="KW-0732">Signal</keyword>
<keyword evidence="5" id="KW-1185">Reference proteome</keyword>
<organism evidence="4 5">
    <name type="scientific">Ereboglobus luteus</name>
    <dbReference type="NCBI Taxonomy" id="1796921"/>
    <lineage>
        <taxon>Bacteria</taxon>
        <taxon>Pseudomonadati</taxon>
        <taxon>Verrucomicrobiota</taxon>
        <taxon>Opitutia</taxon>
        <taxon>Opitutales</taxon>
        <taxon>Opitutaceae</taxon>
        <taxon>Ereboglobus</taxon>
    </lineage>
</organism>
<sequence length="560" mass="59167">MKPISKIKITGLAFGVVAFLATNLMAVPQSKQYPEYPQSNPAPAIEATATAPAKAYTEAPPAAAPTRPAATKTTTTTTTTKTTVTESKPATVVTTTTESKPAYVAPVSTGAIGNRFDSNLYTIEKTLLSAPGEVGSAYQYRVRVTALADITEVRVTEHLPEGATYVGSTPDVAKSGNDLNWGYASMRKGEQQDTVITVRPNMEGEFLTATKVCVDPVARLGFRAGSPRLAVEKIGPREAELDNRIDYTVRVSNVGTATAKDVVVVDNLPSGLRGNEAQPTYAIGTIAAGETKTVNIPVTAASQGQWVNKATVTASNAASVSAESPVNVVLSRIGVTKTGPERQTITRNATYTIAVTNEGSSTLNNITVTDDLPKGSKLVSASDAPVTQNNNQVVWNVASLAPAQSVTRNVTITAAEPMTTTNKVTARTGKGLTATAAATTIWDGPPGVLTEIIDNVDPIRVGDPVTYTIRITNQGAYREVNSQIRVIFSDEITPVTCSDKTATITGKVVTLPDMLLKPRGVITFKIEAKGAQEGVATTRLEFNSSFLPKPINKDETTYVY</sequence>
<proteinExistence type="predicted"/>
<dbReference type="InterPro" id="IPR012291">
    <property type="entry name" value="CBM2_carb-bd_dom_sf"/>
</dbReference>
<evidence type="ECO:0000313" key="5">
    <source>
        <dbReference type="Proteomes" id="UP000244896"/>
    </source>
</evidence>
<dbReference type="InterPro" id="IPR013783">
    <property type="entry name" value="Ig-like_fold"/>
</dbReference>
<protein>
    <recommendedName>
        <fullName evidence="3">DUF11 domain-containing protein</fullName>
    </recommendedName>
</protein>
<name>A0A2U8E1D3_9BACT</name>
<dbReference type="Pfam" id="PF01345">
    <property type="entry name" value="DUF11"/>
    <property type="match status" value="3"/>
</dbReference>
<evidence type="ECO:0000256" key="2">
    <source>
        <dbReference type="SAM" id="SignalP"/>
    </source>
</evidence>
<dbReference type="GO" id="GO:0004553">
    <property type="term" value="F:hydrolase activity, hydrolyzing O-glycosyl compounds"/>
    <property type="evidence" value="ECO:0007669"/>
    <property type="project" value="InterPro"/>
</dbReference>
<feature type="domain" description="DUF11" evidence="3">
    <location>
        <begin position="123"/>
        <end position="207"/>
    </location>
</feature>
<dbReference type="GO" id="GO:0030247">
    <property type="term" value="F:polysaccharide binding"/>
    <property type="evidence" value="ECO:0007669"/>
    <property type="project" value="InterPro"/>
</dbReference>
<feature type="region of interest" description="Disordered" evidence="1">
    <location>
        <begin position="50"/>
        <end position="85"/>
    </location>
</feature>
<dbReference type="RefSeq" id="WP_161554719.1">
    <property type="nucleotide sequence ID" value="NZ_CP023004.1"/>
</dbReference>
<dbReference type="Proteomes" id="UP000244896">
    <property type="component" value="Chromosome"/>
</dbReference>
<dbReference type="Gene3D" id="2.60.40.290">
    <property type="match status" value="1"/>
</dbReference>
<reference evidence="4 5" key="1">
    <citation type="journal article" date="2018" name="Syst. Appl. Microbiol.">
        <title>Ereboglobus luteus gen. nov. sp. nov. from cockroach guts, and new insights into the oxygen relationship of the genera Opitutus and Didymococcus (Verrucomicrobia: Opitutaceae).</title>
        <authorList>
            <person name="Tegtmeier D."/>
            <person name="Belitz A."/>
            <person name="Radek R."/>
            <person name="Heimerl T."/>
            <person name="Brune A."/>
        </authorList>
    </citation>
    <scope>NUCLEOTIDE SEQUENCE [LARGE SCALE GENOMIC DNA]</scope>
    <source>
        <strain evidence="4 5">Ho45</strain>
    </source>
</reference>
<dbReference type="InterPro" id="IPR001434">
    <property type="entry name" value="OmcB-like_DUF11"/>
</dbReference>
<dbReference type="EMBL" id="CP023004">
    <property type="protein sequence ID" value="AWI08595.1"/>
    <property type="molecule type" value="Genomic_DNA"/>
</dbReference>
<feature type="signal peptide" evidence="2">
    <location>
        <begin position="1"/>
        <end position="26"/>
    </location>
</feature>
<gene>
    <name evidence="4" type="ORF">CKA38_04385</name>
</gene>
<feature type="domain" description="DUF11" evidence="3">
    <location>
        <begin position="236"/>
        <end position="316"/>
    </location>
</feature>
<dbReference type="PANTHER" id="PTHR34819">
    <property type="entry name" value="LARGE CYSTEINE-RICH PERIPLASMIC PROTEIN OMCB"/>
    <property type="match status" value="1"/>
</dbReference>
<dbReference type="InterPro" id="IPR051172">
    <property type="entry name" value="Chlamydia_OmcB"/>
</dbReference>
<evidence type="ECO:0000259" key="3">
    <source>
        <dbReference type="Pfam" id="PF01345"/>
    </source>
</evidence>
<dbReference type="InterPro" id="IPR047589">
    <property type="entry name" value="DUF11_rpt"/>
</dbReference>
<feature type="domain" description="DUF11" evidence="3">
    <location>
        <begin position="334"/>
        <end position="428"/>
    </location>
</feature>
<accession>A0A2U8E1D3</accession>
<dbReference type="AlphaFoldDB" id="A0A2U8E1D3"/>
<evidence type="ECO:0000256" key="1">
    <source>
        <dbReference type="SAM" id="MobiDB-lite"/>
    </source>
</evidence>
<evidence type="ECO:0000313" key="4">
    <source>
        <dbReference type="EMBL" id="AWI08595.1"/>
    </source>
</evidence>
<dbReference type="NCBIfam" id="TIGR01451">
    <property type="entry name" value="B_ant_repeat"/>
    <property type="match status" value="2"/>
</dbReference>
<feature type="chain" id="PRO_5016042075" description="DUF11 domain-containing protein" evidence="2">
    <location>
        <begin position="27"/>
        <end position="560"/>
    </location>
</feature>
<dbReference type="Gene3D" id="2.60.40.10">
    <property type="entry name" value="Immunoglobulins"/>
    <property type="match status" value="1"/>
</dbReference>
<dbReference type="KEGG" id="elut:CKA38_04385"/>